<evidence type="ECO:0000313" key="3">
    <source>
        <dbReference type="Proteomes" id="UP000009282"/>
    </source>
</evidence>
<dbReference type="Proteomes" id="UP000009282">
    <property type="component" value="Chromosome"/>
</dbReference>
<name>G4QMF1_GLANF</name>
<dbReference type="AlphaFoldDB" id="G4QMF1"/>
<dbReference type="eggNOG" id="COG1262">
    <property type="taxonomic scope" value="Bacteria"/>
</dbReference>
<dbReference type="STRING" id="1085623.GNIT_2706"/>
<sequence length="256" mass="29123">MAINYIPLDKTKHKDLKIIPQLDLSFAKETHLAAATIREFAHLASTMPVVFIEDPTNKNIHTVAMLGVDQNVNLFWSEERWQGPHVPLNIQRYPFDIRPDGDKLGVFFDENSHLVADEGEALFTEDGEPTDFLKNRQQFLAELANSEMLNQRFVKRVVELDLLENIQIGIQYQDGTARNVTGIMSINEKKLNELDDTVILELHKAGFLGAMYAVMMSLAQLNRLVELSNKGDKPIKTVQIRPVPKEDKEAKEEKKS</sequence>
<dbReference type="InterPro" id="IPR010836">
    <property type="entry name" value="SapC"/>
</dbReference>
<dbReference type="EMBL" id="CP003060">
    <property type="protein sequence ID" value="AEP30803.1"/>
    <property type="molecule type" value="Genomic_DNA"/>
</dbReference>
<accession>G4QMF1</accession>
<dbReference type="Pfam" id="PF07277">
    <property type="entry name" value="SapC"/>
    <property type="match status" value="1"/>
</dbReference>
<organism evidence="2 3">
    <name type="scientific">Glaciecola nitratireducens (strain JCM 12485 / KCTC 12276 / FR1064)</name>
    <dbReference type="NCBI Taxonomy" id="1085623"/>
    <lineage>
        <taxon>Bacteria</taxon>
        <taxon>Pseudomonadati</taxon>
        <taxon>Pseudomonadota</taxon>
        <taxon>Gammaproteobacteria</taxon>
        <taxon>Alteromonadales</taxon>
        <taxon>Alteromonadaceae</taxon>
        <taxon>Brumicola</taxon>
    </lineage>
</organism>
<proteinExistence type="predicted"/>
<evidence type="ECO:0000313" key="2">
    <source>
        <dbReference type="EMBL" id="AEP30803.1"/>
    </source>
</evidence>
<dbReference type="KEGG" id="gni:GNIT_2706"/>
<feature type="compositionally biased region" description="Basic and acidic residues" evidence="1">
    <location>
        <begin position="243"/>
        <end position="256"/>
    </location>
</feature>
<dbReference type="RefSeq" id="WP_014109676.1">
    <property type="nucleotide sequence ID" value="NC_016041.1"/>
</dbReference>
<evidence type="ECO:0000256" key="1">
    <source>
        <dbReference type="SAM" id="MobiDB-lite"/>
    </source>
</evidence>
<protein>
    <submittedName>
        <fullName evidence="2">SapC</fullName>
    </submittedName>
</protein>
<keyword evidence="3" id="KW-1185">Reference proteome</keyword>
<feature type="region of interest" description="Disordered" evidence="1">
    <location>
        <begin position="236"/>
        <end position="256"/>
    </location>
</feature>
<gene>
    <name evidence="2" type="ordered locus">GNIT_2706</name>
</gene>
<dbReference type="OrthoDB" id="9806524at2"/>
<dbReference type="HOGENOM" id="CLU_074824_1_1_6"/>
<reference evidence="2 3" key="1">
    <citation type="journal article" date="2011" name="J. Bacteriol.">
        <title>Complete genome sequence of seawater bacterium Glaciecola nitratireducens FR1064T.</title>
        <authorList>
            <person name="Bian F."/>
            <person name="Qin Q.L."/>
            <person name="Xie B.B."/>
            <person name="Shu Y.L."/>
            <person name="Zhang X.Y."/>
            <person name="Yu Y."/>
            <person name="Chen B."/>
            <person name="Chen X.L."/>
            <person name="Zhou B.C."/>
            <person name="Zhang Y.Z."/>
        </authorList>
    </citation>
    <scope>NUCLEOTIDE SEQUENCE [LARGE SCALE GENOMIC DNA]</scope>
    <source>
        <strain evidence="3">JCM 12485 / KCTC 12276 / FR1064</strain>
    </source>
</reference>